<dbReference type="SUPFAM" id="SSF82895">
    <property type="entry name" value="TSP-1 type 1 repeat"/>
    <property type="match status" value="2"/>
</dbReference>
<keyword evidence="5" id="KW-1015">Disulfide bond</keyword>
<keyword evidence="8" id="KW-1185">Reference proteome</keyword>
<dbReference type="SMART" id="SM00209">
    <property type="entry name" value="TSP1"/>
    <property type="match status" value="2"/>
</dbReference>
<dbReference type="Pfam" id="PF00090">
    <property type="entry name" value="TSP_1"/>
    <property type="match status" value="2"/>
</dbReference>
<reference evidence="7" key="2">
    <citation type="submission" date="2020-11" db="EMBL/GenBank/DDBJ databases">
        <authorList>
            <person name="McCartney M.A."/>
            <person name="Auch B."/>
            <person name="Kono T."/>
            <person name="Mallez S."/>
            <person name="Becker A."/>
            <person name="Gohl D.M."/>
            <person name="Silverstein K.A.T."/>
            <person name="Koren S."/>
            <person name="Bechman K.B."/>
            <person name="Herman A."/>
            <person name="Abrahante J.E."/>
            <person name="Garbe J."/>
        </authorList>
    </citation>
    <scope>NUCLEOTIDE SEQUENCE</scope>
    <source>
        <strain evidence="7">Duluth1</strain>
        <tissue evidence="7">Whole animal</tissue>
    </source>
</reference>
<reference evidence="7" key="1">
    <citation type="journal article" date="2019" name="bioRxiv">
        <title>The Genome of the Zebra Mussel, Dreissena polymorpha: A Resource for Invasive Species Research.</title>
        <authorList>
            <person name="McCartney M.A."/>
            <person name="Auch B."/>
            <person name="Kono T."/>
            <person name="Mallez S."/>
            <person name="Zhang Y."/>
            <person name="Obille A."/>
            <person name="Becker A."/>
            <person name="Abrahante J.E."/>
            <person name="Garbe J."/>
            <person name="Badalamenti J.P."/>
            <person name="Herman A."/>
            <person name="Mangelson H."/>
            <person name="Liachko I."/>
            <person name="Sullivan S."/>
            <person name="Sone E.D."/>
            <person name="Koren S."/>
            <person name="Silverstein K.A.T."/>
            <person name="Beckman K.B."/>
            <person name="Gohl D.M."/>
        </authorList>
    </citation>
    <scope>NUCLEOTIDE SEQUENCE</scope>
    <source>
        <strain evidence="7">Duluth1</strain>
        <tissue evidence="7">Whole animal</tissue>
    </source>
</reference>
<dbReference type="AlphaFoldDB" id="A0A9D4DTQ5"/>
<feature type="signal peptide" evidence="6">
    <location>
        <begin position="1"/>
        <end position="22"/>
    </location>
</feature>
<evidence type="ECO:0000256" key="4">
    <source>
        <dbReference type="ARBA" id="ARBA00022737"/>
    </source>
</evidence>
<evidence type="ECO:0000256" key="6">
    <source>
        <dbReference type="SAM" id="SignalP"/>
    </source>
</evidence>
<evidence type="ECO:0000256" key="3">
    <source>
        <dbReference type="ARBA" id="ARBA00022729"/>
    </source>
</evidence>
<evidence type="ECO:0000256" key="2">
    <source>
        <dbReference type="ARBA" id="ARBA00022525"/>
    </source>
</evidence>
<evidence type="ECO:0000313" key="8">
    <source>
        <dbReference type="Proteomes" id="UP000828390"/>
    </source>
</evidence>
<dbReference type="Proteomes" id="UP000828390">
    <property type="component" value="Unassembled WGS sequence"/>
</dbReference>
<dbReference type="PANTHER" id="PTHR22906">
    <property type="entry name" value="PROPERDIN"/>
    <property type="match status" value="1"/>
</dbReference>
<gene>
    <name evidence="7" type="ORF">DPMN_190370</name>
</gene>
<name>A0A9D4DTQ5_DREPO</name>
<comment type="subcellular location">
    <subcellularLocation>
        <location evidence="1">Secreted</location>
    </subcellularLocation>
</comment>
<keyword evidence="4" id="KW-0677">Repeat</keyword>
<sequence>MAYHFINGFVCVIVLSCCPSSGFLLDTTPTYACVDQAQSCDVFNTTYGVCNDHHNAYQICRKFCGLCNVVNGVWSMWSAFGICDVTCGNGTMTRTRQCNNPKPLNGGEDCQGPSVNNADCLLNRCPTWTEWGSWSSCSDTCGYGLRERYRNCSGTTEKQNFCVGSDVQNVMCKTSCNENRSWTEDPGALVQTPVVMASGSGIGTAVERLKSRISVLGLMYKM</sequence>
<feature type="chain" id="PRO_5039687270" evidence="6">
    <location>
        <begin position="23"/>
        <end position="222"/>
    </location>
</feature>
<dbReference type="FunFam" id="2.20.100.10:FF:000002">
    <property type="entry name" value="Unc-5 netrin receptor C"/>
    <property type="match status" value="1"/>
</dbReference>
<proteinExistence type="predicted"/>
<protein>
    <submittedName>
        <fullName evidence="7">Uncharacterized protein</fullName>
    </submittedName>
</protein>
<evidence type="ECO:0000313" key="7">
    <source>
        <dbReference type="EMBL" id="KAH3755672.1"/>
    </source>
</evidence>
<keyword evidence="2" id="KW-0964">Secreted</keyword>
<dbReference type="EMBL" id="JAIWYP010000010">
    <property type="protein sequence ID" value="KAH3755672.1"/>
    <property type="molecule type" value="Genomic_DNA"/>
</dbReference>
<dbReference type="InterPro" id="IPR000884">
    <property type="entry name" value="TSP1_rpt"/>
</dbReference>
<dbReference type="InterPro" id="IPR052065">
    <property type="entry name" value="Compl_asym_regulator"/>
</dbReference>
<keyword evidence="3 6" id="KW-0732">Signal</keyword>
<comment type="caution">
    <text evidence="7">The sequence shown here is derived from an EMBL/GenBank/DDBJ whole genome shotgun (WGS) entry which is preliminary data.</text>
</comment>
<organism evidence="7 8">
    <name type="scientific">Dreissena polymorpha</name>
    <name type="common">Zebra mussel</name>
    <name type="synonym">Mytilus polymorpha</name>
    <dbReference type="NCBI Taxonomy" id="45954"/>
    <lineage>
        <taxon>Eukaryota</taxon>
        <taxon>Metazoa</taxon>
        <taxon>Spiralia</taxon>
        <taxon>Lophotrochozoa</taxon>
        <taxon>Mollusca</taxon>
        <taxon>Bivalvia</taxon>
        <taxon>Autobranchia</taxon>
        <taxon>Heteroconchia</taxon>
        <taxon>Euheterodonta</taxon>
        <taxon>Imparidentia</taxon>
        <taxon>Neoheterodontei</taxon>
        <taxon>Myida</taxon>
        <taxon>Dreissenoidea</taxon>
        <taxon>Dreissenidae</taxon>
        <taxon>Dreissena</taxon>
    </lineage>
</organism>
<evidence type="ECO:0000256" key="5">
    <source>
        <dbReference type="ARBA" id="ARBA00023157"/>
    </source>
</evidence>
<dbReference type="PRINTS" id="PR01705">
    <property type="entry name" value="TSP1REPEAT"/>
</dbReference>
<evidence type="ECO:0000256" key="1">
    <source>
        <dbReference type="ARBA" id="ARBA00004613"/>
    </source>
</evidence>
<dbReference type="PANTHER" id="PTHR22906:SF43">
    <property type="entry name" value="PROPERDIN"/>
    <property type="match status" value="1"/>
</dbReference>
<accession>A0A9D4DTQ5</accession>
<dbReference type="PROSITE" id="PS50092">
    <property type="entry name" value="TSP1"/>
    <property type="match status" value="2"/>
</dbReference>
<dbReference type="InterPro" id="IPR036383">
    <property type="entry name" value="TSP1_rpt_sf"/>
</dbReference>
<dbReference type="Gene3D" id="2.20.100.10">
    <property type="entry name" value="Thrombospondin type-1 (TSP1) repeat"/>
    <property type="match status" value="2"/>
</dbReference>